<sequence>MAGRMVRDPIATFRQRSTLRTHDTVIAGLPGSHASQAVVDTDVASIMQAFTEHIRAPMYS</sequence>
<gene>
    <name evidence="1" type="ORF">JYU34_003993</name>
</gene>
<proteinExistence type="predicted"/>
<dbReference type="Proteomes" id="UP000823941">
    <property type="component" value="Chromosome 6"/>
</dbReference>
<comment type="caution">
    <text evidence="1">The sequence shown here is derived from an EMBL/GenBank/DDBJ whole genome shotgun (WGS) entry which is preliminary data.</text>
</comment>
<organism evidence="1 2">
    <name type="scientific">Plutella xylostella</name>
    <name type="common">Diamondback moth</name>
    <name type="synonym">Plutella maculipennis</name>
    <dbReference type="NCBI Taxonomy" id="51655"/>
    <lineage>
        <taxon>Eukaryota</taxon>
        <taxon>Metazoa</taxon>
        <taxon>Ecdysozoa</taxon>
        <taxon>Arthropoda</taxon>
        <taxon>Hexapoda</taxon>
        <taxon>Insecta</taxon>
        <taxon>Pterygota</taxon>
        <taxon>Neoptera</taxon>
        <taxon>Endopterygota</taxon>
        <taxon>Lepidoptera</taxon>
        <taxon>Glossata</taxon>
        <taxon>Ditrysia</taxon>
        <taxon>Yponomeutoidea</taxon>
        <taxon>Plutellidae</taxon>
        <taxon>Plutella</taxon>
    </lineage>
</organism>
<evidence type="ECO:0000313" key="2">
    <source>
        <dbReference type="Proteomes" id="UP000823941"/>
    </source>
</evidence>
<evidence type="ECO:0000313" key="1">
    <source>
        <dbReference type="EMBL" id="KAG7309541.1"/>
    </source>
</evidence>
<dbReference type="EMBL" id="JAHIBW010000006">
    <property type="protein sequence ID" value="KAG7309541.1"/>
    <property type="molecule type" value="Genomic_DNA"/>
</dbReference>
<accession>A0ABQ7QWW6</accession>
<protein>
    <submittedName>
        <fullName evidence="1">Uncharacterized protein</fullName>
    </submittedName>
</protein>
<keyword evidence="2" id="KW-1185">Reference proteome</keyword>
<reference evidence="1 2" key="1">
    <citation type="submission" date="2021-06" db="EMBL/GenBank/DDBJ databases">
        <title>A haploid diamondback moth (Plutella xylostella L.) genome assembly resolves 31 chromosomes and identifies a diamide resistance mutation.</title>
        <authorList>
            <person name="Ward C.M."/>
            <person name="Perry K.D."/>
            <person name="Baker G."/>
            <person name="Powis K."/>
            <person name="Heckel D.G."/>
            <person name="Baxter S.W."/>
        </authorList>
    </citation>
    <scope>NUCLEOTIDE SEQUENCE [LARGE SCALE GENOMIC DNA]</scope>
    <source>
        <strain evidence="1 2">LV</strain>
        <tissue evidence="1">Single pupa</tissue>
    </source>
</reference>
<name>A0ABQ7QWW6_PLUXY</name>